<dbReference type="AlphaFoldDB" id="A0A6A6FAW3"/>
<keyword evidence="3" id="KW-1185">Reference proteome</keyword>
<proteinExistence type="predicted"/>
<dbReference type="Gene3D" id="1.20.1280.50">
    <property type="match status" value="1"/>
</dbReference>
<name>A0A6A6FAW3_9PEZI</name>
<evidence type="ECO:0000259" key="1">
    <source>
        <dbReference type="Pfam" id="PF12937"/>
    </source>
</evidence>
<accession>A0A6A6FAW3</accession>
<dbReference type="EMBL" id="ML992680">
    <property type="protein sequence ID" value="KAF2210562.1"/>
    <property type="molecule type" value="Genomic_DNA"/>
</dbReference>
<feature type="domain" description="F-box" evidence="1">
    <location>
        <begin position="18"/>
        <end position="49"/>
    </location>
</feature>
<dbReference type="InterPro" id="IPR001810">
    <property type="entry name" value="F-box_dom"/>
</dbReference>
<reference evidence="2" key="1">
    <citation type="journal article" date="2020" name="Stud. Mycol.">
        <title>101 Dothideomycetes genomes: a test case for predicting lifestyles and emergence of pathogens.</title>
        <authorList>
            <person name="Haridas S."/>
            <person name="Albert R."/>
            <person name="Binder M."/>
            <person name="Bloem J."/>
            <person name="Labutti K."/>
            <person name="Salamov A."/>
            <person name="Andreopoulos B."/>
            <person name="Baker S."/>
            <person name="Barry K."/>
            <person name="Bills G."/>
            <person name="Bluhm B."/>
            <person name="Cannon C."/>
            <person name="Castanera R."/>
            <person name="Culley D."/>
            <person name="Daum C."/>
            <person name="Ezra D."/>
            <person name="Gonzalez J."/>
            <person name="Henrissat B."/>
            <person name="Kuo A."/>
            <person name="Liang C."/>
            <person name="Lipzen A."/>
            <person name="Lutzoni F."/>
            <person name="Magnuson J."/>
            <person name="Mondo S."/>
            <person name="Nolan M."/>
            <person name="Ohm R."/>
            <person name="Pangilinan J."/>
            <person name="Park H.-J."/>
            <person name="Ramirez L."/>
            <person name="Alfaro M."/>
            <person name="Sun H."/>
            <person name="Tritt A."/>
            <person name="Yoshinaga Y."/>
            <person name="Zwiers L.-H."/>
            <person name="Turgeon B."/>
            <person name="Goodwin S."/>
            <person name="Spatafora J."/>
            <person name="Crous P."/>
            <person name="Grigoriev I."/>
        </authorList>
    </citation>
    <scope>NUCLEOTIDE SEQUENCE</scope>
    <source>
        <strain evidence="2">SCOH1-5</strain>
    </source>
</reference>
<dbReference type="SUPFAM" id="SSF81383">
    <property type="entry name" value="F-box domain"/>
    <property type="match status" value="1"/>
</dbReference>
<dbReference type="Pfam" id="PF12937">
    <property type="entry name" value="F-box-like"/>
    <property type="match status" value="1"/>
</dbReference>
<dbReference type="InterPro" id="IPR036047">
    <property type="entry name" value="F-box-like_dom_sf"/>
</dbReference>
<protein>
    <recommendedName>
        <fullName evidence="1">F-box domain-containing protein</fullName>
    </recommendedName>
</protein>
<dbReference type="Proteomes" id="UP000799539">
    <property type="component" value="Unassembled WGS sequence"/>
</dbReference>
<organism evidence="2 3">
    <name type="scientific">Cercospora zeae-maydis SCOH1-5</name>
    <dbReference type="NCBI Taxonomy" id="717836"/>
    <lineage>
        <taxon>Eukaryota</taxon>
        <taxon>Fungi</taxon>
        <taxon>Dikarya</taxon>
        <taxon>Ascomycota</taxon>
        <taxon>Pezizomycotina</taxon>
        <taxon>Dothideomycetes</taxon>
        <taxon>Dothideomycetidae</taxon>
        <taxon>Mycosphaerellales</taxon>
        <taxon>Mycosphaerellaceae</taxon>
        <taxon>Cercospora</taxon>
    </lineage>
</organism>
<dbReference type="OrthoDB" id="1863935at2759"/>
<sequence>MDTTTPLFPVFRVEGTVELLELILTNLTVVDLTRCLRVCKRWHDMIISSPSLREPRFLAAAPQKEWVVCVQTQHPHRPSRVSKRWQIVDSDYSTAYQLCLPPAGTDPILPSQDNGVRSLHALGAIHPSLDVLLTPKDPGRPVWNATTSQLQNLASIPGLRRVLVTNPPSKLLYIKRPRSLVTMTFTRAAGFTIGVVAHLAQKYVAALGEVDIFVIGTVEERWNEATWARKWMRKCKKREEKKRMSE</sequence>
<dbReference type="CDD" id="cd09917">
    <property type="entry name" value="F-box_SF"/>
    <property type="match status" value="1"/>
</dbReference>
<gene>
    <name evidence="2" type="ORF">CERZMDRAFT_99179</name>
</gene>
<evidence type="ECO:0000313" key="2">
    <source>
        <dbReference type="EMBL" id="KAF2210562.1"/>
    </source>
</evidence>
<evidence type="ECO:0000313" key="3">
    <source>
        <dbReference type="Proteomes" id="UP000799539"/>
    </source>
</evidence>